<evidence type="ECO:0000256" key="5">
    <source>
        <dbReference type="ARBA" id="ARBA00022989"/>
    </source>
</evidence>
<dbReference type="EMBL" id="JBHUOF010000034">
    <property type="protein sequence ID" value="MFD2801739.1"/>
    <property type="molecule type" value="Genomic_DNA"/>
</dbReference>
<dbReference type="PANTHER" id="PTHR33452:SF1">
    <property type="entry name" value="INNER MEMBRANE PROTEIN YPHA-RELATED"/>
    <property type="match status" value="1"/>
</dbReference>
<dbReference type="InterPro" id="IPR032808">
    <property type="entry name" value="DoxX"/>
</dbReference>
<evidence type="ECO:0000256" key="7">
    <source>
        <dbReference type="SAM" id="Phobius"/>
    </source>
</evidence>
<evidence type="ECO:0000256" key="4">
    <source>
        <dbReference type="ARBA" id="ARBA00022692"/>
    </source>
</evidence>
<organism evidence="8 9">
    <name type="scientific">Prauserella oleivorans</name>
    <dbReference type="NCBI Taxonomy" id="1478153"/>
    <lineage>
        <taxon>Bacteria</taxon>
        <taxon>Bacillati</taxon>
        <taxon>Actinomycetota</taxon>
        <taxon>Actinomycetes</taxon>
        <taxon>Pseudonocardiales</taxon>
        <taxon>Pseudonocardiaceae</taxon>
        <taxon>Prauserella</taxon>
    </lineage>
</organism>
<feature type="transmembrane region" description="Helical" evidence="7">
    <location>
        <begin position="74"/>
        <end position="92"/>
    </location>
</feature>
<keyword evidence="6 7" id="KW-0472">Membrane</keyword>
<dbReference type="PANTHER" id="PTHR33452">
    <property type="entry name" value="OXIDOREDUCTASE CATD-RELATED"/>
    <property type="match status" value="1"/>
</dbReference>
<keyword evidence="9" id="KW-1185">Reference proteome</keyword>
<reference evidence="9" key="1">
    <citation type="journal article" date="2019" name="Int. J. Syst. Evol. Microbiol.">
        <title>The Global Catalogue of Microorganisms (GCM) 10K type strain sequencing project: providing services to taxonomists for standard genome sequencing and annotation.</title>
        <authorList>
            <consortium name="The Broad Institute Genomics Platform"/>
            <consortium name="The Broad Institute Genome Sequencing Center for Infectious Disease"/>
            <person name="Wu L."/>
            <person name="Ma J."/>
        </authorList>
    </citation>
    <scope>NUCLEOTIDE SEQUENCE [LARGE SCALE GENOMIC DNA]</scope>
    <source>
        <strain evidence="9">IBRC-M 10906</strain>
    </source>
</reference>
<proteinExistence type="inferred from homology"/>
<dbReference type="Proteomes" id="UP001597478">
    <property type="component" value="Unassembled WGS sequence"/>
</dbReference>
<keyword evidence="5 7" id="KW-1133">Transmembrane helix</keyword>
<evidence type="ECO:0000256" key="6">
    <source>
        <dbReference type="ARBA" id="ARBA00023136"/>
    </source>
</evidence>
<feature type="transmembrane region" description="Helical" evidence="7">
    <location>
        <begin position="104"/>
        <end position="124"/>
    </location>
</feature>
<gene>
    <name evidence="8" type="ORF">ACFS2C_20320</name>
</gene>
<name>A0ABW5WE33_9PSEU</name>
<evidence type="ECO:0000256" key="2">
    <source>
        <dbReference type="ARBA" id="ARBA00006679"/>
    </source>
</evidence>
<dbReference type="InterPro" id="IPR051907">
    <property type="entry name" value="DoxX-like_oxidoreductase"/>
</dbReference>
<dbReference type="Pfam" id="PF07681">
    <property type="entry name" value="DoxX"/>
    <property type="match status" value="1"/>
</dbReference>
<keyword evidence="4 7" id="KW-0812">Transmembrane</keyword>
<feature type="transmembrane region" description="Helical" evidence="7">
    <location>
        <begin position="7"/>
        <end position="26"/>
    </location>
</feature>
<sequence>MFARIQDLTALIGRIAVGVVFLAHGLDKWNQGVGATADMLSGVGVPLPTLAAIFLIAVEVIGSILFIVGVALPLVGIGYAIAGLGAVFFVHLDAGLTGEGGYELVLVLALAGLALGFNGGRFSLDHLLFGRKRAAVNAAEPELQHS</sequence>
<evidence type="ECO:0000256" key="3">
    <source>
        <dbReference type="ARBA" id="ARBA00022475"/>
    </source>
</evidence>
<evidence type="ECO:0000256" key="1">
    <source>
        <dbReference type="ARBA" id="ARBA00004651"/>
    </source>
</evidence>
<dbReference type="RefSeq" id="WP_377393091.1">
    <property type="nucleotide sequence ID" value="NZ_JBHSAN010000035.1"/>
</dbReference>
<feature type="transmembrane region" description="Helical" evidence="7">
    <location>
        <begin position="46"/>
        <end position="67"/>
    </location>
</feature>
<comment type="similarity">
    <text evidence="2">Belongs to the DoxX family.</text>
</comment>
<comment type="subcellular location">
    <subcellularLocation>
        <location evidence="1">Cell membrane</location>
        <topology evidence="1">Multi-pass membrane protein</topology>
    </subcellularLocation>
</comment>
<keyword evidence="3" id="KW-1003">Cell membrane</keyword>
<evidence type="ECO:0000313" key="9">
    <source>
        <dbReference type="Proteomes" id="UP001597478"/>
    </source>
</evidence>
<evidence type="ECO:0000313" key="8">
    <source>
        <dbReference type="EMBL" id="MFD2801739.1"/>
    </source>
</evidence>
<accession>A0ABW5WE33</accession>
<comment type="caution">
    <text evidence="8">The sequence shown here is derived from an EMBL/GenBank/DDBJ whole genome shotgun (WGS) entry which is preliminary data.</text>
</comment>
<protein>
    <submittedName>
        <fullName evidence="8">DoxX family protein</fullName>
    </submittedName>
</protein>